<keyword evidence="7" id="KW-0436">Ligase</keyword>
<evidence type="ECO:0000256" key="3">
    <source>
        <dbReference type="ARBA" id="ARBA00022989"/>
    </source>
</evidence>
<evidence type="ECO:0000313" key="7">
    <source>
        <dbReference type="EMBL" id="MBM6857875.1"/>
    </source>
</evidence>
<feature type="transmembrane region" description="Helical" evidence="5">
    <location>
        <begin position="255"/>
        <end position="281"/>
    </location>
</feature>
<evidence type="ECO:0000256" key="2">
    <source>
        <dbReference type="ARBA" id="ARBA00022692"/>
    </source>
</evidence>
<sequence length="310" mass="34004">MMRWLLFFLTAAGTLFFNSSRFVDPWLVPKWGILVTGMVVWGLVTAVHWVYPFDRCPVRFRSWVEGGLVALVGVEACYGLFRAFAPGGGGVASLTGTLDNATGFAACLCVGFPFCLRLMGGTGWRRYAGVAAATVVLVAVALSASRAGILSLLAVSAVWAWKRLRFSPRVKGTTLAVLLLLLAGLLYGVKKDSADGRLLIWRCSLEMMKDRLLQGWGLGGFEAHYMDYQAAYFERHPGSRYAPLADTVQYPFSEYLNIGVAFGVVGWLAVVAWLVCLGRAYVRWPTVEKESGLLVWLAVVVFAAFSYPLM</sequence>
<dbReference type="RefSeq" id="WP_204972082.1">
    <property type="nucleotide sequence ID" value="NZ_JAAZTS010000013.1"/>
</dbReference>
<name>A0AA40ZU18_9BACT</name>
<dbReference type="Proteomes" id="UP000698924">
    <property type="component" value="Unassembled WGS sequence"/>
</dbReference>
<keyword evidence="3 5" id="KW-1133">Transmembrane helix</keyword>
<evidence type="ECO:0000256" key="4">
    <source>
        <dbReference type="ARBA" id="ARBA00023136"/>
    </source>
</evidence>
<feature type="transmembrane region" description="Helical" evidence="5">
    <location>
        <begin position="172"/>
        <end position="189"/>
    </location>
</feature>
<organism evidence="7 8">
    <name type="scientific">Caecibacteroides pullorum</name>
    <dbReference type="NCBI Taxonomy" id="2725562"/>
    <lineage>
        <taxon>Bacteria</taxon>
        <taxon>Pseudomonadati</taxon>
        <taxon>Bacteroidota</taxon>
        <taxon>Bacteroidia</taxon>
        <taxon>Bacteroidales</taxon>
        <taxon>Bacteroidaceae</taxon>
        <taxon>Caecibacteroides</taxon>
    </lineage>
</organism>
<feature type="transmembrane region" description="Helical" evidence="5">
    <location>
        <begin position="127"/>
        <end position="160"/>
    </location>
</feature>
<comment type="caution">
    <text evidence="7">The sequence shown here is derived from an EMBL/GenBank/DDBJ whole genome shotgun (WGS) entry which is preliminary data.</text>
</comment>
<protein>
    <submittedName>
        <fullName evidence="7">O-antigen ligase family protein</fullName>
    </submittedName>
</protein>
<feature type="transmembrane region" description="Helical" evidence="5">
    <location>
        <begin position="101"/>
        <end position="120"/>
    </location>
</feature>
<evidence type="ECO:0000313" key="8">
    <source>
        <dbReference type="Proteomes" id="UP000698924"/>
    </source>
</evidence>
<evidence type="ECO:0000259" key="6">
    <source>
        <dbReference type="Pfam" id="PF04932"/>
    </source>
</evidence>
<feature type="transmembrane region" description="Helical" evidence="5">
    <location>
        <begin position="293"/>
        <end position="309"/>
    </location>
</feature>
<keyword evidence="2 5" id="KW-0812">Transmembrane</keyword>
<gene>
    <name evidence="7" type="ORF">H6D15_09745</name>
</gene>
<dbReference type="InterPro" id="IPR007016">
    <property type="entry name" value="O-antigen_ligase-rel_domated"/>
</dbReference>
<dbReference type="PANTHER" id="PTHR37422:SF13">
    <property type="entry name" value="LIPOPOLYSACCHARIDE BIOSYNTHESIS PROTEIN PA4999-RELATED"/>
    <property type="match status" value="1"/>
</dbReference>
<accession>A0AA40ZU18</accession>
<dbReference type="Pfam" id="PF04932">
    <property type="entry name" value="Wzy_C"/>
    <property type="match status" value="1"/>
</dbReference>
<keyword evidence="8" id="KW-1185">Reference proteome</keyword>
<dbReference type="GO" id="GO:0016020">
    <property type="term" value="C:membrane"/>
    <property type="evidence" value="ECO:0007669"/>
    <property type="project" value="UniProtKB-SubCell"/>
</dbReference>
<feature type="domain" description="O-antigen ligase-related" evidence="6">
    <location>
        <begin position="133"/>
        <end position="270"/>
    </location>
</feature>
<feature type="transmembrane region" description="Helical" evidence="5">
    <location>
        <begin position="63"/>
        <end position="81"/>
    </location>
</feature>
<reference evidence="7 8" key="1">
    <citation type="journal article" date="2021" name="Sci. Rep.">
        <title>The distribution of antibiotic resistance genes in chicken gut microbiota commensals.</title>
        <authorList>
            <person name="Juricova H."/>
            <person name="Matiasovicova J."/>
            <person name="Kubasova T."/>
            <person name="Cejkova D."/>
            <person name="Rychlik I."/>
        </authorList>
    </citation>
    <scope>NUCLEOTIDE SEQUENCE [LARGE SCALE GENOMIC DNA]</scope>
    <source>
        <strain evidence="7 8">An421</strain>
    </source>
</reference>
<dbReference type="EMBL" id="JACJMO010000013">
    <property type="protein sequence ID" value="MBM6857875.1"/>
    <property type="molecule type" value="Genomic_DNA"/>
</dbReference>
<dbReference type="InterPro" id="IPR051533">
    <property type="entry name" value="WaaL-like"/>
</dbReference>
<evidence type="ECO:0000256" key="5">
    <source>
        <dbReference type="SAM" id="Phobius"/>
    </source>
</evidence>
<evidence type="ECO:0000256" key="1">
    <source>
        <dbReference type="ARBA" id="ARBA00004141"/>
    </source>
</evidence>
<dbReference type="AlphaFoldDB" id="A0AA40ZU18"/>
<proteinExistence type="predicted"/>
<keyword evidence="4 5" id="KW-0472">Membrane</keyword>
<dbReference type="PANTHER" id="PTHR37422">
    <property type="entry name" value="TEICHURONIC ACID BIOSYNTHESIS PROTEIN TUAE"/>
    <property type="match status" value="1"/>
</dbReference>
<dbReference type="GO" id="GO:0016874">
    <property type="term" value="F:ligase activity"/>
    <property type="evidence" value="ECO:0007669"/>
    <property type="project" value="UniProtKB-KW"/>
</dbReference>
<comment type="subcellular location">
    <subcellularLocation>
        <location evidence="1">Membrane</location>
        <topology evidence="1">Multi-pass membrane protein</topology>
    </subcellularLocation>
</comment>
<feature type="transmembrane region" description="Helical" evidence="5">
    <location>
        <begin position="31"/>
        <end position="51"/>
    </location>
</feature>